<feature type="domain" description="HAMP" evidence="23">
    <location>
        <begin position="372"/>
        <end position="425"/>
    </location>
</feature>
<reference evidence="25 26" key="1">
    <citation type="submission" date="2020-02" db="EMBL/GenBank/DDBJ databases">
        <authorList>
            <person name="Dziuba M."/>
            <person name="Kuznetsov B."/>
            <person name="Mardanov A."/>
            <person name="Ravin N."/>
            <person name="Grouzdev D."/>
        </authorList>
    </citation>
    <scope>NUCLEOTIDE SEQUENCE [LARGE SCALE GENOMIC DNA]</scope>
    <source>
        <strain evidence="25 26">SpK</strain>
    </source>
</reference>
<feature type="modified residue" description="Phosphohistidine" evidence="16">
    <location>
        <position position="1315"/>
    </location>
</feature>
<evidence type="ECO:0000259" key="22">
    <source>
        <dbReference type="PROSITE" id="PS50113"/>
    </source>
</evidence>
<evidence type="ECO:0000256" key="17">
    <source>
        <dbReference type="PROSITE-ProRule" id="PRU00169"/>
    </source>
</evidence>
<evidence type="ECO:0000256" key="13">
    <source>
        <dbReference type="ARBA" id="ARBA00023136"/>
    </source>
</evidence>
<evidence type="ECO:0000313" key="25">
    <source>
        <dbReference type="EMBL" id="NFV79723.1"/>
    </source>
</evidence>
<name>A0A7C9QSS0_9PROT</name>
<dbReference type="InterPro" id="IPR001789">
    <property type="entry name" value="Sig_transdc_resp-reg_receiver"/>
</dbReference>
<dbReference type="PROSITE" id="PS50110">
    <property type="entry name" value="RESPONSE_REGULATORY"/>
    <property type="match status" value="2"/>
</dbReference>
<dbReference type="PROSITE" id="PS50894">
    <property type="entry name" value="HPT"/>
    <property type="match status" value="1"/>
</dbReference>
<dbReference type="InterPro" id="IPR003660">
    <property type="entry name" value="HAMP_dom"/>
</dbReference>
<dbReference type="FunFam" id="3.30.565.10:FF:000010">
    <property type="entry name" value="Sensor histidine kinase RcsC"/>
    <property type="match status" value="1"/>
</dbReference>
<keyword evidence="13 18" id="KW-0472">Membrane</keyword>
<evidence type="ECO:0000256" key="8">
    <source>
        <dbReference type="ARBA" id="ARBA00022741"/>
    </source>
</evidence>
<evidence type="ECO:0000259" key="20">
    <source>
        <dbReference type="PROSITE" id="PS50110"/>
    </source>
</evidence>
<keyword evidence="7 18" id="KW-0812">Transmembrane</keyword>
<keyword evidence="8" id="KW-0547">Nucleotide-binding</keyword>
<dbReference type="InterPro" id="IPR036890">
    <property type="entry name" value="HATPase_C_sf"/>
</dbReference>
<dbReference type="CDD" id="cd17546">
    <property type="entry name" value="REC_hyHK_CKI1_RcsC-like"/>
    <property type="match status" value="2"/>
</dbReference>
<dbReference type="SUPFAM" id="SSF47226">
    <property type="entry name" value="Histidine-containing phosphotransfer domain, HPT domain"/>
    <property type="match status" value="1"/>
</dbReference>
<keyword evidence="5 17" id="KW-0597">Phosphoprotein</keyword>
<dbReference type="Pfam" id="PF00072">
    <property type="entry name" value="Response_reg"/>
    <property type="match status" value="2"/>
</dbReference>
<dbReference type="Gene3D" id="6.10.340.10">
    <property type="match status" value="1"/>
</dbReference>
<keyword evidence="11 18" id="KW-1133">Transmembrane helix</keyword>
<evidence type="ECO:0000256" key="2">
    <source>
        <dbReference type="ARBA" id="ARBA00004651"/>
    </source>
</evidence>
<dbReference type="SMART" id="SM00388">
    <property type="entry name" value="HisKA"/>
    <property type="match status" value="1"/>
</dbReference>
<dbReference type="InterPro" id="IPR035965">
    <property type="entry name" value="PAS-like_dom_sf"/>
</dbReference>
<dbReference type="PANTHER" id="PTHR45339:SF1">
    <property type="entry name" value="HYBRID SIGNAL TRANSDUCTION HISTIDINE KINASE J"/>
    <property type="match status" value="1"/>
</dbReference>
<dbReference type="Gene3D" id="1.10.287.130">
    <property type="match status" value="1"/>
</dbReference>
<evidence type="ECO:0000256" key="15">
    <source>
        <dbReference type="ARBA" id="ARBA00068150"/>
    </source>
</evidence>
<dbReference type="SUPFAM" id="SSF47384">
    <property type="entry name" value="Homodimeric domain of signal transducing histidine kinase"/>
    <property type="match status" value="1"/>
</dbReference>
<dbReference type="CDD" id="cd00088">
    <property type="entry name" value="HPT"/>
    <property type="match status" value="1"/>
</dbReference>
<dbReference type="PRINTS" id="PR00344">
    <property type="entry name" value="BCTRLSENSOR"/>
</dbReference>
<evidence type="ECO:0000256" key="1">
    <source>
        <dbReference type="ARBA" id="ARBA00000085"/>
    </source>
</evidence>
<evidence type="ECO:0000259" key="21">
    <source>
        <dbReference type="PROSITE" id="PS50112"/>
    </source>
</evidence>
<keyword evidence="12" id="KW-0902">Two-component regulatory system</keyword>
<feature type="domain" description="HPt" evidence="24">
    <location>
        <begin position="1276"/>
        <end position="1370"/>
    </location>
</feature>
<dbReference type="PROSITE" id="PS50113">
    <property type="entry name" value="PAC"/>
    <property type="match status" value="1"/>
</dbReference>
<evidence type="ECO:0000256" key="9">
    <source>
        <dbReference type="ARBA" id="ARBA00022777"/>
    </source>
</evidence>
<evidence type="ECO:0000259" key="24">
    <source>
        <dbReference type="PROSITE" id="PS50894"/>
    </source>
</evidence>
<dbReference type="SUPFAM" id="SSF55785">
    <property type="entry name" value="PYP-like sensor domain (PAS domain)"/>
    <property type="match status" value="2"/>
</dbReference>
<keyword evidence="10" id="KW-0067">ATP-binding</keyword>
<dbReference type="Gene3D" id="3.40.50.2300">
    <property type="match status" value="2"/>
</dbReference>
<dbReference type="Pfam" id="PF02518">
    <property type="entry name" value="HATPase_c"/>
    <property type="match status" value="1"/>
</dbReference>
<dbReference type="PROSITE" id="PS50112">
    <property type="entry name" value="PAS"/>
    <property type="match status" value="1"/>
</dbReference>
<dbReference type="CDD" id="cd00082">
    <property type="entry name" value="HisKA"/>
    <property type="match status" value="1"/>
</dbReference>
<gene>
    <name evidence="25" type="ORF">G4223_06330</name>
</gene>
<sequence>MVGPVPQSLSSSPAASGVSVRGSLLVRAFLIAVMALGVFAVSTYALIVTPTIERLADTQMRQTAGELNSRVQRLLATVEVTLNTSRHWGLNNSLTLDQVEKFNEFFFPVIENHPEISSVLVAHESGREILLLYADGKWINRLSDPQRWGKKTTWMTWSGNRVLEKTEILERDYDARRRPWFGGAMALDRDDDVFWTAPYIFFTTKEPGITASSRWTAPDGGRYVVAHDVKLLDLSHFTRKITAGTSGVGMLLDDAGQLVGVPRAERFSSDDEIKKAVLKPLAEQGVPLLAEGWRRWNEQGRPDGSLNAMTFEGVDWFTHFGRIFIGKQPFWLGVMAPRQDFVPISGEQAVLLVALIVGTLVFAALVTLPIARRFAVPLEVLAEESARIGRMDLARPVDIRSDLKEIAALASAQEAMRVALQASTASLEEANATLETRVEDRTRELEHSRRAAEWSRQLMRDMADSLPCAAFRFEVAPDDTELFRFVSAKAEEIWGIPSSSLLDDPDQRWKRVHPDDRQTARNTLIQCIRDNMPTNLLYRVMDGDSAFRWIETRSMVSLLADGTRVWNGYWLDVTEREHALHRIQAAEERLRALTNSVPVAVFELRSEGELFWFTFLSRQVYDILGVGREQLQANGDRLYGAVLRADRDGLEAQVTGAIGRGAPFSVQFRLDTDGEARWVHMEALPIGGDGAIIWAGFFQDVTAVKTAEAALTHAKEMAEDATRMKSDFLANMSHEIRTPMNAIIGMSYLALKTELTPRQRDYVRKIQGAGQHLLGIIINDILDFSKIEAGKLPIEQADFDLDAMLDNIANLLTDKTNAKQLELVFDIPSEVPRALVGDSLRLGQILINYANNAIKFTEKGEIDIIARIAERTEDEVLLYFAVRDTGIGITDEQKGRLFQSFEQADTSTTRKFGGTGLGLAISKRLAELMGGEVGVDSEFGKGSTFWFTARLRVGTQRKRELLPSPDLRGCRVLVVDDNDNARAVLCDLLSSMTFQVADVDSGLAAVDEIKRAATAGQPYALVLLDWRMPDLDGVATAGQIRALGLESAPRLLMVTAYGREEVLNQIAEAGIEDVLIKPVSASVLFDTVIRLFGGLTAAEPRKPAGGISCSLESLAAIRGARILLVEDNELNQEVATELLADAGFVVDVAGDGAAALARVQEEPYDLVLMDMQMPVMDGVTATREIRRLGRFDHLPIVAMTANAMQRDRDRCLEAGMNDFAAKPIDPEHLWGVLLRWIPPGERAPAAPRAVADAPEPALPDIPGLDMASGLRRVQGKAWLYLSSLRKFAASRRTSCDDICAALDAGDWQTAERLAHTLKGLAGMIGADEVQVPAGELESVLAERAPRDAVEDAIEVLRQPLGTLIAALDNRLPPEEEVIRAEVDRAVLDQVCRRLRNLLAEDDAEVDDVLEENTGLLAAAFPEEYSRLHAAIKDFDFEAALAVLNRAMGSV</sequence>
<evidence type="ECO:0000256" key="4">
    <source>
        <dbReference type="ARBA" id="ARBA00022475"/>
    </source>
</evidence>
<dbReference type="InterPro" id="IPR013655">
    <property type="entry name" value="PAS_fold_3"/>
</dbReference>
<accession>A0A7C9QSS0</accession>
<dbReference type="InterPro" id="IPR005467">
    <property type="entry name" value="His_kinase_dom"/>
</dbReference>
<feature type="domain" description="PAC" evidence="22">
    <location>
        <begin position="662"/>
        <end position="713"/>
    </location>
</feature>
<dbReference type="SUPFAM" id="SSF52172">
    <property type="entry name" value="CheY-like"/>
    <property type="match status" value="2"/>
</dbReference>
<dbReference type="SMART" id="SM00073">
    <property type="entry name" value="HPT"/>
    <property type="match status" value="1"/>
</dbReference>
<dbReference type="NCBIfam" id="TIGR00229">
    <property type="entry name" value="sensory_box"/>
    <property type="match status" value="1"/>
</dbReference>
<keyword evidence="4" id="KW-1003">Cell membrane</keyword>
<proteinExistence type="predicted"/>
<dbReference type="InterPro" id="IPR003661">
    <property type="entry name" value="HisK_dim/P_dom"/>
</dbReference>
<dbReference type="Pfam" id="PF01627">
    <property type="entry name" value="Hpt"/>
    <property type="match status" value="1"/>
</dbReference>
<dbReference type="EC" id="2.7.13.3" evidence="3"/>
<dbReference type="InterPro" id="IPR008207">
    <property type="entry name" value="Sig_transdc_His_kin_Hpt_dom"/>
</dbReference>
<evidence type="ECO:0000256" key="7">
    <source>
        <dbReference type="ARBA" id="ARBA00022692"/>
    </source>
</evidence>
<evidence type="ECO:0000256" key="5">
    <source>
        <dbReference type="ARBA" id="ARBA00022553"/>
    </source>
</evidence>
<dbReference type="PROSITE" id="PS50109">
    <property type="entry name" value="HIS_KIN"/>
    <property type="match status" value="1"/>
</dbReference>
<dbReference type="EMBL" id="JAAIYP010000033">
    <property type="protein sequence ID" value="NFV79723.1"/>
    <property type="molecule type" value="Genomic_DNA"/>
</dbReference>
<evidence type="ECO:0000256" key="18">
    <source>
        <dbReference type="SAM" id="Phobius"/>
    </source>
</evidence>
<evidence type="ECO:0000313" key="26">
    <source>
        <dbReference type="Proteomes" id="UP000480684"/>
    </source>
</evidence>
<dbReference type="InterPro" id="IPR000700">
    <property type="entry name" value="PAS-assoc_C"/>
</dbReference>
<comment type="subcellular location">
    <subcellularLocation>
        <location evidence="2">Cell membrane</location>
        <topology evidence="2">Multi-pass membrane protein</topology>
    </subcellularLocation>
</comment>
<evidence type="ECO:0000259" key="19">
    <source>
        <dbReference type="PROSITE" id="PS50109"/>
    </source>
</evidence>
<feature type="domain" description="Histidine kinase" evidence="19">
    <location>
        <begin position="731"/>
        <end position="953"/>
    </location>
</feature>
<dbReference type="Gene3D" id="3.30.565.10">
    <property type="entry name" value="Histidine kinase-like ATPase, C-terminal domain"/>
    <property type="match status" value="1"/>
</dbReference>
<feature type="domain" description="Response regulatory" evidence="20">
    <location>
        <begin position="1121"/>
        <end position="1237"/>
    </location>
</feature>
<dbReference type="Proteomes" id="UP000480684">
    <property type="component" value="Unassembled WGS sequence"/>
</dbReference>
<feature type="modified residue" description="4-aspartylphosphate" evidence="17">
    <location>
        <position position="1025"/>
    </location>
</feature>
<keyword evidence="26" id="KW-1185">Reference proteome</keyword>
<dbReference type="Pfam" id="PF00512">
    <property type="entry name" value="HisKA"/>
    <property type="match status" value="1"/>
</dbReference>
<protein>
    <recommendedName>
        <fullName evidence="15">Sensory/regulatory protein RpfC</fullName>
        <ecNumber evidence="3">2.7.13.3</ecNumber>
    </recommendedName>
</protein>
<dbReference type="Pfam" id="PF08447">
    <property type="entry name" value="PAS_3"/>
    <property type="match status" value="2"/>
</dbReference>
<keyword evidence="9" id="KW-0418">Kinase</keyword>
<dbReference type="PROSITE" id="PS50885">
    <property type="entry name" value="HAMP"/>
    <property type="match status" value="1"/>
</dbReference>
<evidence type="ECO:0000256" key="6">
    <source>
        <dbReference type="ARBA" id="ARBA00022679"/>
    </source>
</evidence>
<dbReference type="InterPro" id="IPR003594">
    <property type="entry name" value="HATPase_dom"/>
</dbReference>
<dbReference type="InterPro" id="IPR036641">
    <property type="entry name" value="HPT_dom_sf"/>
</dbReference>
<evidence type="ECO:0000256" key="14">
    <source>
        <dbReference type="ARBA" id="ARBA00064003"/>
    </source>
</evidence>
<feature type="transmembrane region" description="Helical" evidence="18">
    <location>
        <begin position="28"/>
        <end position="52"/>
    </location>
</feature>
<dbReference type="FunFam" id="1.10.287.130:FF:000002">
    <property type="entry name" value="Two-component osmosensing histidine kinase"/>
    <property type="match status" value="1"/>
</dbReference>
<dbReference type="GO" id="GO:0005524">
    <property type="term" value="F:ATP binding"/>
    <property type="evidence" value="ECO:0007669"/>
    <property type="project" value="UniProtKB-KW"/>
</dbReference>
<dbReference type="InterPro" id="IPR036097">
    <property type="entry name" value="HisK_dim/P_sf"/>
</dbReference>
<evidence type="ECO:0000256" key="11">
    <source>
        <dbReference type="ARBA" id="ARBA00022989"/>
    </source>
</evidence>
<comment type="subunit">
    <text evidence="14">At low DSF concentrations, interacts with RpfF.</text>
</comment>
<dbReference type="SMART" id="SM00387">
    <property type="entry name" value="HATPase_c"/>
    <property type="match status" value="1"/>
</dbReference>
<evidence type="ECO:0000256" key="3">
    <source>
        <dbReference type="ARBA" id="ARBA00012438"/>
    </source>
</evidence>
<evidence type="ECO:0000259" key="23">
    <source>
        <dbReference type="PROSITE" id="PS50885"/>
    </source>
</evidence>
<dbReference type="InterPro" id="IPR011006">
    <property type="entry name" value="CheY-like_superfamily"/>
</dbReference>
<dbReference type="RefSeq" id="WP_163676658.1">
    <property type="nucleotide sequence ID" value="NZ_JAAIYP010000033.1"/>
</dbReference>
<dbReference type="SMART" id="SM00091">
    <property type="entry name" value="PAS"/>
    <property type="match status" value="2"/>
</dbReference>
<dbReference type="Gene3D" id="1.20.120.160">
    <property type="entry name" value="HPT domain"/>
    <property type="match status" value="1"/>
</dbReference>
<dbReference type="InterPro" id="IPR004358">
    <property type="entry name" value="Sig_transdc_His_kin-like_C"/>
</dbReference>
<keyword evidence="6" id="KW-0808">Transferase</keyword>
<comment type="catalytic activity">
    <reaction evidence="1">
        <text>ATP + protein L-histidine = ADP + protein N-phospho-L-histidine.</text>
        <dbReference type="EC" id="2.7.13.3"/>
    </reaction>
</comment>
<dbReference type="Gene3D" id="3.30.450.20">
    <property type="entry name" value="PAS domain"/>
    <property type="match status" value="4"/>
</dbReference>
<comment type="caution">
    <text evidence="25">The sequence shown here is derived from an EMBL/GenBank/DDBJ whole genome shotgun (WGS) entry which is preliminary data.</text>
</comment>
<dbReference type="InterPro" id="IPR000014">
    <property type="entry name" value="PAS"/>
</dbReference>
<evidence type="ECO:0000256" key="10">
    <source>
        <dbReference type="ARBA" id="ARBA00022840"/>
    </source>
</evidence>
<dbReference type="CDD" id="cd16922">
    <property type="entry name" value="HATPase_EvgS-ArcB-TorS-like"/>
    <property type="match status" value="1"/>
</dbReference>
<dbReference type="GO" id="GO:0005886">
    <property type="term" value="C:plasma membrane"/>
    <property type="evidence" value="ECO:0007669"/>
    <property type="project" value="UniProtKB-SubCell"/>
</dbReference>
<feature type="domain" description="Response regulatory" evidence="20">
    <location>
        <begin position="971"/>
        <end position="1092"/>
    </location>
</feature>
<organism evidence="25 26">
    <name type="scientific">Magnetospirillum aberrantis SpK</name>
    <dbReference type="NCBI Taxonomy" id="908842"/>
    <lineage>
        <taxon>Bacteria</taxon>
        <taxon>Pseudomonadati</taxon>
        <taxon>Pseudomonadota</taxon>
        <taxon>Alphaproteobacteria</taxon>
        <taxon>Rhodospirillales</taxon>
        <taxon>Rhodospirillaceae</taxon>
        <taxon>Magnetospirillum</taxon>
    </lineage>
</organism>
<dbReference type="PANTHER" id="PTHR45339">
    <property type="entry name" value="HYBRID SIGNAL TRANSDUCTION HISTIDINE KINASE J"/>
    <property type="match status" value="1"/>
</dbReference>
<feature type="transmembrane region" description="Helical" evidence="18">
    <location>
        <begin position="349"/>
        <end position="371"/>
    </location>
</feature>
<feature type="modified residue" description="4-aspartylphosphate" evidence="17">
    <location>
        <position position="1170"/>
    </location>
</feature>
<evidence type="ECO:0000256" key="16">
    <source>
        <dbReference type="PROSITE-ProRule" id="PRU00110"/>
    </source>
</evidence>
<dbReference type="SUPFAM" id="SSF55874">
    <property type="entry name" value="ATPase domain of HSP90 chaperone/DNA topoisomerase II/histidine kinase"/>
    <property type="match status" value="1"/>
</dbReference>
<dbReference type="SMART" id="SM00448">
    <property type="entry name" value="REC"/>
    <property type="match status" value="2"/>
</dbReference>
<dbReference type="GO" id="GO:0000155">
    <property type="term" value="F:phosphorelay sensor kinase activity"/>
    <property type="evidence" value="ECO:0007669"/>
    <property type="project" value="InterPro"/>
</dbReference>
<feature type="domain" description="PAS" evidence="21">
    <location>
        <begin position="586"/>
        <end position="661"/>
    </location>
</feature>
<evidence type="ECO:0000256" key="12">
    <source>
        <dbReference type="ARBA" id="ARBA00023012"/>
    </source>
</evidence>